<gene>
    <name evidence="8" type="ORF">EQG68_08265</name>
</gene>
<keyword evidence="4" id="KW-0378">Hydrolase</keyword>
<dbReference type="GO" id="GO:0008236">
    <property type="term" value="F:serine-type peptidase activity"/>
    <property type="evidence" value="ECO:0007669"/>
    <property type="project" value="UniProtKB-KW"/>
</dbReference>
<dbReference type="InterPro" id="IPR005320">
    <property type="entry name" value="Peptidase_S51"/>
</dbReference>
<dbReference type="EMBL" id="SBKQ01000007">
    <property type="protein sequence ID" value="RXR32224.1"/>
    <property type="molecule type" value="Genomic_DNA"/>
</dbReference>
<evidence type="ECO:0000313" key="8">
    <source>
        <dbReference type="EMBL" id="RXR32224.1"/>
    </source>
</evidence>
<evidence type="ECO:0000256" key="1">
    <source>
        <dbReference type="ARBA" id="ARBA00006534"/>
    </source>
</evidence>
<dbReference type="CDD" id="cd03145">
    <property type="entry name" value="GAT1_cyanophycinase"/>
    <property type="match status" value="1"/>
</dbReference>
<evidence type="ECO:0000313" key="9">
    <source>
        <dbReference type="Proteomes" id="UP000289734"/>
    </source>
</evidence>
<dbReference type="InterPro" id="IPR026444">
    <property type="entry name" value="Secre_tail"/>
</dbReference>
<dbReference type="OrthoDB" id="9799980at2"/>
<dbReference type="Pfam" id="PF03575">
    <property type="entry name" value="Peptidase_S51"/>
    <property type="match status" value="1"/>
</dbReference>
<keyword evidence="2" id="KW-0645">Protease</keyword>
<comment type="similarity">
    <text evidence="1">Belongs to the peptidase S51 family.</text>
</comment>
<name>A0A4Q1KT54_9FLAO</name>
<protein>
    <submittedName>
        <fullName evidence="8">T9SS type A sorting domain-containing protein</fullName>
    </submittedName>
</protein>
<comment type="caution">
    <text evidence="8">The sequence shown here is derived from an EMBL/GenBank/DDBJ whole genome shotgun (WGS) entry which is preliminary data.</text>
</comment>
<dbReference type="Proteomes" id="UP000289734">
    <property type="component" value="Unassembled WGS sequence"/>
</dbReference>
<proteinExistence type="inferred from homology"/>
<evidence type="ECO:0000256" key="3">
    <source>
        <dbReference type="ARBA" id="ARBA00022729"/>
    </source>
</evidence>
<dbReference type="NCBIfam" id="TIGR04183">
    <property type="entry name" value="Por_Secre_tail"/>
    <property type="match status" value="1"/>
</dbReference>
<reference evidence="9" key="1">
    <citation type="submission" date="2019-01" db="EMBL/GenBank/DDBJ databases">
        <title>Cytophagaceae bacterium strain CAR-16.</title>
        <authorList>
            <person name="Chen W.-M."/>
        </authorList>
    </citation>
    <scope>NUCLEOTIDE SEQUENCE [LARGE SCALE GENOMIC DNA]</scope>
    <source>
        <strain evidence="9">ICH-30</strain>
    </source>
</reference>
<accession>A0A4Q1KT54</accession>
<evidence type="ECO:0000256" key="4">
    <source>
        <dbReference type="ARBA" id="ARBA00022801"/>
    </source>
</evidence>
<keyword evidence="5" id="KW-0720">Serine protease</keyword>
<feature type="signal peptide" evidence="6">
    <location>
        <begin position="1"/>
        <end position="16"/>
    </location>
</feature>
<sequence length="426" mass="46857">MLKQLLFLLVPFFLNAQGYTSYFTGNSTNITTTPEFGVCLMGGASEHNEAMKWLLQKANGGDVVVLRSSGSNGYNNYLYSELGITVNSVETLVITSVAGATNPYVLDKVANAEMIWFAGGDQLNYVSFFKDNALEDLLNQHINVKNAPIGGTSAGMAILSGKYFNAQNGSVTSSQAMNNPYHPNVTLGYDDFLSVPYLENVITDTHYDNPDRRGRQSTFIARFKNDLNVNVKGVAANEYVAICIDENGKASVFGEYPAYEEYAFFVQANCSNPNNIETIQSGVPLTWNYNGQALKVYKVPGTMNGEHFFDMSNWESGSNSGGSWEHWSINNGIFASLPGTPIDCSLTVNDFSETVFQVSPNPFSTNFSIKGISSAKITLFDVQGRSVLEKENYTGEKIDTTIISPGIYVVQIEEENQIKTKKIIKY</sequence>
<dbReference type="Gene3D" id="3.40.50.880">
    <property type="match status" value="1"/>
</dbReference>
<feature type="domain" description="Secretion system C-terminal sorting" evidence="7">
    <location>
        <begin position="359"/>
        <end position="424"/>
    </location>
</feature>
<feature type="chain" id="PRO_5041127022" evidence="6">
    <location>
        <begin position="17"/>
        <end position="426"/>
    </location>
</feature>
<dbReference type="SUPFAM" id="SSF52317">
    <property type="entry name" value="Class I glutamine amidotransferase-like"/>
    <property type="match status" value="1"/>
</dbReference>
<dbReference type="AlphaFoldDB" id="A0A4Q1KT54"/>
<dbReference type="RefSeq" id="WP_129464339.1">
    <property type="nucleotide sequence ID" value="NZ_JACSXZ010000001.1"/>
</dbReference>
<dbReference type="PANTHER" id="PTHR36175:SF1">
    <property type="entry name" value="CYANOPHYCINASE"/>
    <property type="match status" value="1"/>
</dbReference>
<evidence type="ECO:0000256" key="2">
    <source>
        <dbReference type="ARBA" id="ARBA00022670"/>
    </source>
</evidence>
<evidence type="ECO:0000256" key="6">
    <source>
        <dbReference type="SAM" id="SignalP"/>
    </source>
</evidence>
<dbReference type="InterPro" id="IPR029062">
    <property type="entry name" value="Class_I_gatase-like"/>
</dbReference>
<dbReference type="GO" id="GO:0006508">
    <property type="term" value="P:proteolysis"/>
    <property type="evidence" value="ECO:0007669"/>
    <property type="project" value="UniProtKB-KW"/>
</dbReference>
<keyword evidence="3 6" id="KW-0732">Signal</keyword>
<evidence type="ECO:0000256" key="5">
    <source>
        <dbReference type="ARBA" id="ARBA00022825"/>
    </source>
</evidence>
<organism evidence="8 9">
    <name type="scientific">Flavobacterium piscinae</name>
    <dbReference type="NCBI Taxonomy" id="2506424"/>
    <lineage>
        <taxon>Bacteria</taxon>
        <taxon>Pseudomonadati</taxon>
        <taxon>Bacteroidota</taxon>
        <taxon>Flavobacteriia</taxon>
        <taxon>Flavobacteriales</taxon>
        <taxon>Flavobacteriaceae</taxon>
        <taxon>Flavobacterium</taxon>
    </lineage>
</organism>
<dbReference type="PANTHER" id="PTHR36175">
    <property type="entry name" value="CYANOPHYCINASE"/>
    <property type="match status" value="1"/>
</dbReference>
<evidence type="ECO:0000259" key="7">
    <source>
        <dbReference type="Pfam" id="PF18962"/>
    </source>
</evidence>
<dbReference type="Pfam" id="PF18962">
    <property type="entry name" value="Por_Secre_tail"/>
    <property type="match status" value="1"/>
</dbReference>
<keyword evidence="9" id="KW-1185">Reference proteome</keyword>